<feature type="region of interest" description="Disordered" evidence="6">
    <location>
        <begin position="240"/>
        <end position="260"/>
    </location>
</feature>
<gene>
    <name evidence="8" type="ORF">GOP47_0006960</name>
</gene>
<keyword evidence="2" id="KW-0678">Repressor</keyword>
<comment type="caution">
    <text evidence="8">The sequence shown here is derived from an EMBL/GenBank/DDBJ whole genome shotgun (WGS) entry which is preliminary data.</text>
</comment>
<evidence type="ECO:0000313" key="8">
    <source>
        <dbReference type="EMBL" id="KAI5077136.1"/>
    </source>
</evidence>
<dbReference type="AlphaFoldDB" id="A0A9D4V0C2"/>
<keyword evidence="3" id="KW-0805">Transcription regulation</keyword>
<protein>
    <recommendedName>
        <fullName evidence="7">OVATE domain-containing protein</fullName>
    </recommendedName>
</protein>
<dbReference type="PROSITE" id="PS51754">
    <property type="entry name" value="OVATE"/>
    <property type="match status" value="1"/>
</dbReference>
<evidence type="ECO:0000313" key="9">
    <source>
        <dbReference type="Proteomes" id="UP000886520"/>
    </source>
</evidence>
<dbReference type="InterPro" id="IPR025830">
    <property type="entry name" value="DNA_bnd_dom_ovate"/>
</dbReference>
<dbReference type="GO" id="GO:0003677">
    <property type="term" value="F:DNA binding"/>
    <property type="evidence" value="ECO:0007669"/>
    <property type="project" value="InterPro"/>
</dbReference>
<dbReference type="EMBL" id="JABFUD020000007">
    <property type="protein sequence ID" value="KAI5077136.1"/>
    <property type="molecule type" value="Genomic_DNA"/>
</dbReference>
<keyword evidence="5" id="KW-0539">Nucleus</keyword>
<proteinExistence type="predicted"/>
<dbReference type="OrthoDB" id="1928390at2759"/>
<feature type="compositionally biased region" description="Polar residues" evidence="6">
    <location>
        <begin position="246"/>
        <end position="260"/>
    </location>
</feature>
<dbReference type="PANTHER" id="PTHR33057:SF82">
    <property type="entry name" value="TRANSCRIPTION REPRESSOR OFP5"/>
    <property type="match status" value="1"/>
</dbReference>
<dbReference type="Pfam" id="PF13724">
    <property type="entry name" value="DNA_binding_2"/>
    <property type="match status" value="1"/>
</dbReference>
<evidence type="ECO:0000256" key="4">
    <source>
        <dbReference type="ARBA" id="ARBA00023163"/>
    </source>
</evidence>
<evidence type="ECO:0000256" key="3">
    <source>
        <dbReference type="ARBA" id="ARBA00023015"/>
    </source>
</evidence>
<name>A0A9D4V0C2_ADICA</name>
<dbReference type="NCBIfam" id="TIGR01568">
    <property type="entry name" value="A_thal_3678"/>
    <property type="match status" value="1"/>
</dbReference>
<evidence type="ECO:0000256" key="6">
    <source>
        <dbReference type="SAM" id="MobiDB-lite"/>
    </source>
</evidence>
<dbReference type="PANTHER" id="PTHR33057">
    <property type="entry name" value="TRANSCRIPTION REPRESSOR OFP7-RELATED"/>
    <property type="match status" value="1"/>
</dbReference>
<dbReference type="GO" id="GO:0045892">
    <property type="term" value="P:negative regulation of DNA-templated transcription"/>
    <property type="evidence" value="ECO:0007669"/>
    <property type="project" value="InterPro"/>
</dbReference>
<evidence type="ECO:0000256" key="5">
    <source>
        <dbReference type="ARBA" id="ARBA00023242"/>
    </source>
</evidence>
<feature type="compositionally biased region" description="Polar residues" evidence="6">
    <location>
        <begin position="594"/>
        <end position="608"/>
    </location>
</feature>
<dbReference type="Pfam" id="PF04844">
    <property type="entry name" value="Ovate"/>
    <property type="match status" value="1"/>
</dbReference>
<keyword evidence="9" id="KW-1185">Reference proteome</keyword>
<feature type="region of interest" description="Disordered" evidence="6">
    <location>
        <begin position="588"/>
        <end position="608"/>
    </location>
</feature>
<organism evidence="8 9">
    <name type="scientific">Adiantum capillus-veneris</name>
    <name type="common">Maidenhair fern</name>
    <dbReference type="NCBI Taxonomy" id="13818"/>
    <lineage>
        <taxon>Eukaryota</taxon>
        <taxon>Viridiplantae</taxon>
        <taxon>Streptophyta</taxon>
        <taxon>Embryophyta</taxon>
        <taxon>Tracheophyta</taxon>
        <taxon>Polypodiopsida</taxon>
        <taxon>Polypodiidae</taxon>
        <taxon>Polypodiales</taxon>
        <taxon>Pteridineae</taxon>
        <taxon>Pteridaceae</taxon>
        <taxon>Vittarioideae</taxon>
        <taxon>Adiantum</taxon>
    </lineage>
</organism>
<evidence type="ECO:0000259" key="7">
    <source>
        <dbReference type="PROSITE" id="PS51754"/>
    </source>
</evidence>
<dbReference type="InterPro" id="IPR038933">
    <property type="entry name" value="Ovate"/>
</dbReference>
<accession>A0A9D4V0C2</accession>
<feature type="domain" description="OVATE" evidence="7">
    <location>
        <begin position="620"/>
        <end position="679"/>
    </location>
</feature>
<comment type="subcellular location">
    <subcellularLocation>
        <location evidence="1">Nucleus</location>
    </subcellularLocation>
</comment>
<dbReference type="GO" id="GO:0005634">
    <property type="term" value="C:nucleus"/>
    <property type="evidence" value="ECO:0007669"/>
    <property type="project" value="UniProtKB-SubCell"/>
</dbReference>
<evidence type="ECO:0000256" key="2">
    <source>
        <dbReference type="ARBA" id="ARBA00022491"/>
    </source>
</evidence>
<keyword evidence="4" id="KW-0804">Transcription</keyword>
<dbReference type="Proteomes" id="UP000886520">
    <property type="component" value="Chromosome 7"/>
</dbReference>
<evidence type="ECO:0000256" key="1">
    <source>
        <dbReference type="ARBA" id="ARBA00004123"/>
    </source>
</evidence>
<reference evidence="8" key="1">
    <citation type="submission" date="2021-01" db="EMBL/GenBank/DDBJ databases">
        <title>Adiantum capillus-veneris genome.</title>
        <authorList>
            <person name="Fang Y."/>
            <person name="Liao Q."/>
        </authorList>
    </citation>
    <scope>NUCLEOTIDE SEQUENCE</scope>
    <source>
        <strain evidence="8">H3</strain>
        <tissue evidence="8">Leaf</tissue>
    </source>
</reference>
<dbReference type="InterPro" id="IPR006458">
    <property type="entry name" value="Ovate_C"/>
</dbReference>
<sequence>MGKMRLKLSRVMPHAWFYKLKEVGKPGVSQFKAFDATRKSAYASPINHKAVDIPFPADTPKRSPHLRPPPADDFIALDQLHLLELSDECRPSIVLPYAPIPENIMSLSLEEDNLHRISSAPDANPGLPPNSAVNFDVRELERRLKELDFEDRRKYHSSPVLLSVSVPSPMTDGAPYTSIKVSVGQKGPDGYSLDACGACDVLSGAYERGRKSPLLNVSYAIGERPSEGCVSNGGEGLCGSVDESNRQSTSSSDTGFERGSSSMWERDVFSITSDGSEAFTAVCPDETEPGHKSKQRLWKLRERMNPSPYGSVHMENGMSRFYEDNREVGMAENDMVKRFFRNRSTAGQDVPDTRRQISQARRELQIGESLHPALRVQKSDVGQGKRDGHYRIKMPFSQDDSYQEEGTSFSTSRKQEITMYKSMQSLPNCGEEVDSFSLPDDRNDCLSVQGDSGDGRVSVRSRLSAGRFSYARCKERLLSSQQPRINAATETQEEQTLSNYAKFKLKQRGVEHGKVYENITTTHTDLRSDAARQDQGARHVLMGRQSTSSYHSKSPHIRAKEQIINKSNVQEQGPSRFKGTLRAVREKTRDPSFEQFSPSTSAGGTPLTTSHSRVFDSFAMVKCSYDPRHDFKESMVEMIMEKGLHSSHDMVELLQCYLTLNGDVYHDTIVKVFTEVWSEMFQHV</sequence>